<dbReference type="PROSITE" id="PS50045">
    <property type="entry name" value="SIGMA54_INTERACT_4"/>
    <property type="match status" value="1"/>
</dbReference>
<dbReference type="InterPro" id="IPR009057">
    <property type="entry name" value="Homeodomain-like_sf"/>
</dbReference>
<accession>A0A3N1Y0K8</accession>
<evidence type="ECO:0000313" key="8">
    <source>
        <dbReference type="EMBL" id="ROR32369.1"/>
    </source>
</evidence>
<dbReference type="InterPro" id="IPR002197">
    <property type="entry name" value="HTH_Fis"/>
</dbReference>
<dbReference type="Gene3D" id="1.10.10.60">
    <property type="entry name" value="Homeodomain-like"/>
    <property type="match status" value="1"/>
</dbReference>
<dbReference type="CDD" id="cd00009">
    <property type="entry name" value="AAA"/>
    <property type="match status" value="1"/>
</dbReference>
<dbReference type="AlphaFoldDB" id="A0A3N1Y0K8"/>
<dbReference type="PROSITE" id="PS00676">
    <property type="entry name" value="SIGMA54_INTERACT_2"/>
    <property type="match status" value="1"/>
</dbReference>
<evidence type="ECO:0000259" key="7">
    <source>
        <dbReference type="PROSITE" id="PS50045"/>
    </source>
</evidence>
<dbReference type="InterPro" id="IPR025943">
    <property type="entry name" value="Sigma_54_int_dom_ATP-bd_2"/>
</dbReference>
<dbReference type="InterPro" id="IPR027417">
    <property type="entry name" value="P-loop_NTPase"/>
</dbReference>
<gene>
    <name evidence="8" type="ORF">EDC57_1567</name>
</gene>
<dbReference type="InterPro" id="IPR025944">
    <property type="entry name" value="Sigma_54_int_dom_CS"/>
</dbReference>
<evidence type="ECO:0000256" key="3">
    <source>
        <dbReference type="ARBA" id="ARBA00023015"/>
    </source>
</evidence>
<dbReference type="PANTHER" id="PTHR32071">
    <property type="entry name" value="TRANSCRIPTIONAL REGULATORY PROTEIN"/>
    <property type="match status" value="1"/>
</dbReference>
<dbReference type="PROSITE" id="PS00688">
    <property type="entry name" value="SIGMA54_INTERACT_3"/>
    <property type="match status" value="1"/>
</dbReference>
<dbReference type="InterPro" id="IPR003593">
    <property type="entry name" value="AAA+_ATPase"/>
</dbReference>
<evidence type="ECO:0000313" key="9">
    <source>
        <dbReference type="Proteomes" id="UP000276634"/>
    </source>
</evidence>
<keyword evidence="5" id="KW-0804">Transcription</keyword>
<dbReference type="GO" id="GO:0006355">
    <property type="term" value="P:regulation of DNA-templated transcription"/>
    <property type="evidence" value="ECO:0007669"/>
    <property type="project" value="InterPro"/>
</dbReference>
<dbReference type="InterPro" id="IPR025662">
    <property type="entry name" value="Sigma_54_int_dom_ATP-bd_1"/>
</dbReference>
<dbReference type="InterPro" id="IPR058031">
    <property type="entry name" value="AAA_lid_NorR"/>
</dbReference>
<feature type="domain" description="Sigma-54 factor interaction" evidence="7">
    <location>
        <begin position="57"/>
        <end position="285"/>
    </location>
</feature>
<organism evidence="8 9">
    <name type="scientific">Inmirania thermothiophila</name>
    <dbReference type="NCBI Taxonomy" id="1750597"/>
    <lineage>
        <taxon>Bacteria</taxon>
        <taxon>Pseudomonadati</taxon>
        <taxon>Pseudomonadota</taxon>
        <taxon>Gammaproteobacteria</taxon>
        <taxon>Chromatiales</taxon>
        <taxon>Ectothiorhodospiraceae</taxon>
        <taxon>Inmirania</taxon>
    </lineage>
</organism>
<evidence type="ECO:0000256" key="4">
    <source>
        <dbReference type="ARBA" id="ARBA00023125"/>
    </source>
</evidence>
<keyword evidence="2" id="KW-0067">ATP-binding</keyword>
<reference evidence="8 9" key="1">
    <citation type="submission" date="2018-11" db="EMBL/GenBank/DDBJ databases">
        <title>Genomic Encyclopedia of Type Strains, Phase IV (KMG-IV): sequencing the most valuable type-strain genomes for metagenomic binning, comparative biology and taxonomic classification.</title>
        <authorList>
            <person name="Goeker M."/>
        </authorList>
    </citation>
    <scope>NUCLEOTIDE SEQUENCE [LARGE SCALE GENOMIC DNA]</scope>
    <source>
        <strain evidence="8 9">DSM 100275</strain>
    </source>
</reference>
<dbReference type="Proteomes" id="UP000276634">
    <property type="component" value="Unassembled WGS sequence"/>
</dbReference>
<evidence type="ECO:0000256" key="2">
    <source>
        <dbReference type="ARBA" id="ARBA00022840"/>
    </source>
</evidence>
<dbReference type="SMART" id="SM00382">
    <property type="entry name" value="AAA"/>
    <property type="match status" value="1"/>
</dbReference>
<dbReference type="FunFam" id="3.40.50.300:FF:000006">
    <property type="entry name" value="DNA-binding transcriptional regulator NtrC"/>
    <property type="match status" value="1"/>
</dbReference>
<evidence type="ECO:0000256" key="6">
    <source>
        <dbReference type="SAM" id="MobiDB-lite"/>
    </source>
</evidence>
<dbReference type="Pfam" id="PF25601">
    <property type="entry name" value="AAA_lid_14"/>
    <property type="match status" value="1"/>
</dbReference>
<dbReference type="EMBL" id="RJVI01000002">
    <property type="protein sequence ID" value="ROR32369.1"/>
    <property type="molecule type" value="Genomic_DNA"/>
</dbReference>
<sequence length="362" mass="40156">MPAGTGYHRAPAVREGCGWPDRASIPSLLPSPSSSKKGWCSPVRRMERVLGESTDGPISRDPQMLALLRRIEQVAPTEATVLLEGESGTGKGVIARLIHTRSRRKRGPFVAVNCAAIPETLIEAELFGHVRGAFTGAVTDREGRFAAAEGGTLFLDEIGELPLHLQAKLLKVLQDRTYEPVGSSHSRSSDARVICATNLDLREAVRRGRFRADLYYRISVIPLTLPPLRERKGDIPLLIEHFTRRLAARGYTPARFTAPALRRMLDYPWPGNIRELENAVEHALICADGGEVTPEDLPQNLRTPMPAASTPAPPRPAADPEAERRRILEALHRCRGRRAEAARLLGIDRTTLWRRMRRLGLR</sequence>
<name>A0A3N1Y0K8_9GAMM</name>
<dbReference type="PRINTS" id="PR01590">
    <property type="entry name" value="HTHFIS"/>
</dbReference>
<keyword evidence="1" id="KW-0547">Nucleotide-binding</keyword>
<protein>
    <submittedName>
        <fullName evidence="8">Regulatory Fis family protein</fullName>
    </submittedName>
</protein>
<keyword evidence="4" id="KW-0238">DNA-binding</keyword>
<dbReference type="SUPFAM" id="SSF52540">
    <property type="entry name" value="P-loop containing nucleoside triphosphate hydrolases"/>
    <property type="match status" value="1"/>
</dbReference>
<dbReference type="GO" id="GO:0043565">
    <property type="term" value="F:sequence-specific DNA binding"/>
    <property type="evidence" value="ECO:0007669"/>
    <property type="project" value="InterPro"/>
</dbReference>
<dbReference type="Pfam" id="PF00158">
    <property type="entry name" value="Sigma54_activat"/>
    <property type="match status" value="1"/>
</dbReference>
<keyword evidence="3" id="KW-0805">Transcription regulation</keyword>
<evidence type="ECO:0000256" key="5">
    <source>
        <dbReference type="ARBA" id="ARBA00023163"/>
    </source>
</evidence>
<proteinExistence type="predicted"/>
<dbReference type="SUPFAM" id="SSF46689">
    <property type="entry name" value="Homeodomain-like"/>
    <property type="match status" value="1"/>
</dbReference>
<dbReference type="GO" id="GO:0005524">
    <property type="term" value="F:ATP binding"/>
    <property type="evidence" value="ECO:0007669"/>
    <property type="project" value="UniProtKB-KW"/>
</dbReference>
<keyword evidence="9" id="KW-1185">Reference proteome</keyword>
<dbReference type="Gene3D" id="3.40.50.300">
    <property type="entry name" value="P-loop containing nucleotide triphosphate hydrolases"/>
    <property type="match status" value="1"/>
</dbReference>
<evidence type="ECO:0000256" key="1">
    <source>
        <dbReference type="ARBA" id="ARBA00022741"/>
    </source>
</evidence>
<dbReference type="Gene3D" id="1.10.8.60">
    <property type="match status" value="1"/>
</dbReference>
<dbReference type="PROSITE" id="PS00675">
    <property type="entry name" value="SIGMA54_INTERACT_1"/>
    <property type="match status" value="1"/>
</dbReference>
<dbReference type="InterPro" id="IPR002078">
    <property type="entry name" value="Sigma_54_int"/>
</dbReference>
<dbReference type="Pfam" id="PF02954">
    <property type="entry name" value="HTH_8"/>
    <property type="match status" value="1"/>
</dbReference>
<feature type="region of interest" description="Disordered" evidence="6">
    <location>
        <begin position="293"/>
        <end position="322"/>
    </location>
</feature>
<dbReference type="PANTHER" id="PTHR32071:SF122">
    <property type="entry name" value="SIGMA FACTOR"/>
    <property type="match status" value="1"/>
</dbReference>
<comment type="caution">
    <text evidence="8">The sequence shown here is derived from an EMBL/GenBank/DDBJ whole genome shotgun (WGS) entry which is preliminary data.</text>
</comment>